<dbReference type="PANTHER" id="PTHR11255">
    <property type="entry name" value="DIACYLGLYCEROL KINASE"/>
    <property type="match status" value="1"/>
</dbReference>
<dbReference type="InterPro" id="IPR016064">
    <property type="entry name" value="NAD/diacylglycerol_kinase_sf"/>
</dbReference>
<gene>
    <name evidence="8" type="ORF">BRAN1462_LOCUS57146</name>
</gene>
<dbReference type="PANTHER" id="PTHR11255:SF121">
    <property type="entry name" value="DIACYLGLYCEROL KINASE (ATP)"/>
    <property type="match status" value="1"/>
</dbReference>
<evidence type="ECO:0000256" key="5">
    <source>
        <dbReference type="ARBA" id="ARBA00022777"/>
    </source>
</evidence>
<evidence type="ECO:0000256" key="2">
    <source>
        <dbReference type="ARBA" id="ARBA00012133"/>
    </source>
</evidence>
<comment type="similarity">
    <text evidence="1">Belongs to the eukaryotic diacylglycerol kinase family.</text>
</comment>
<keyword evidence="3" id="KW-0808">Transferase</keyword>
<dbReference type="InterPro" id="IPR017438">
    <property type="entry name" value="ATP-NAD_kinase_N"/>
</dbReference>
<keyword evidence="5" id="KW-0418">Kinase</keyword>
<organism evidence="8">
    <name type="scientific">Zooxanthella nutricula</name>
    <dbReference type="NCBI Taxonomy" id="1333877"/>
    <lineage>
        <taxon>Eukaryota</taxon>
        <taxon>Sar</taxon>
        <taxon>Alveolata</taxon>
        <taxon>Dinophyceae</taxon>
        <taxon>Peridiniales</taxon>
        <taxon>Peridiniales incertae sedis</taxon>
        <taxon>Zooxanthella</taxon>
    </lineage>
</organism>
<dbReference type="PROSITE" id="PS50146">
    <property type="entry name" value="DAGK"/>
    <property type="match status" value="1"/>
</dbReference>
<dbReference type="InterPro" id="IPR000756">
    <property type="entry name" value="Diacylglycerol_kin_accessory"/>
</dbReference>
<dbReference type="AlphaFoldDB" id="A0A7S2VMW9"/>
<evidence type="ECO:0000256" key="4">
    <source>
        <dbReference type="ARBA" id="ARBA00022741"/>
    </source>
</evidence>
<dbReference type="SMART" id="SM00046">
    <property type="entry name" value="DAGKc"/>
    <property type="match status" value="1"/>
</dbReference>
<protein>
    <recommendedName>
        <fullName evidence="2">diacylglycerol kinase (ATP)</fullName>
        <ecNumber evidence="2">2.7.1.107</ecNumber>
    </recommendedName>
</protein>
<dbReference type="GO" id="GO:0007200">
    <property type="term" value="P:phospholipase C-activating G protein-coupled receptor signaling pathway"/>
    <property type="evidence" value="ECO:0007669"/>
    <property type="project" value="InterPro"/>
</dbReference>
<reference evidence="8" key="1">
    <citation type="submission" date="2021-01" db="EMBL/GenBank/DDBJ databases">
        <authorList>
            <person name="Corre E."/>
            <person name="Pelletier E."/>
            <person name="Niang G."/>
            <person name="Scheremetjew M."/>
            <person name="Finn R."/>
            <person name="Kale V."/>
            <person name="Holt S."/>
            <person name="Cochrane G."/>
            <person name="Meng A."/>
            <person name="Brown T."/>
            <person name="Cohen L."/>
        </authorList>
    </citation>
    <scope>NUCLEOTIDE SEQUENCE</scope>
    <source>
        <strain evidence="8">RCC3387</strain>
    </source>
</reference>
<dbReference type="InterPro" id="IPR001206">
    <property type="entry name" value="Diacylglycerol_kinase_cat_dom"/>
</dbReference>
<evidence type="ECO:0000256" key="6">
    <source>
        <dbReference type="ARBA" id="ARBA00022840"/>
    </source>
</evidence>
<dbReference type="GO" id="GO:0004143">
    <property type="term" value="F:ATP-dependent diacylglycerol kinase activity"/>
    <property type="evidence" value="ECO:0007669"/>
    <property type="project" value="UniProtKB-EC"/>
</dbReference>
<proteinExistence type="inferred from homology"/>
<evidence type="ECO:0000313" key="8">
    <source>
        <dbReference type="EMBL" id="CAD9639324.1"/>
    </source>
</evidence>
<evidence type="ECO:0000256" key="1">
    <source>
        <dbReference type="ARBA" id="ARBA00009280"/>
    </source>
</evidence>
<dbReference type="EC" id="2.7.1.107" evidence="2"/>
<accession>A0A7S2VMW9</accession>
<name>A0A7S2VMW9_9DINO</name>
<dbReference type="Gene3D" id="3.40.50.10330">
    <property type="entry name" value="Probable inorganic polyphosphate/atp-NAD kinase, domain 1"/>
    <property type="match status" value="1"/>
</dbReference>
<dbReference type="GO" id="GO:0016020">
    <property type="term" value="C:membrane"/>
    <property type="evidence" value="ECO:0007669"/>
    <property type="project" value="TreeGrafter"/>
</dbReference>
<dbReference type="EMBL" id="HBGW01090026">
    <property type="protein sequence ID" value="CAD9639324.1"/>
    <property type="molecule type" value="Transcribed_RNA"/>
</dbReference>
<sequence length="409" mass="44982">MIRRQPEDVFLFVNPKSGGNKGEDFLKVPQPFLVDLDDGLQASLHIYSLLDGEPGNKVGFKRLAQTAASSSTPIKTIVGGGDGTVMWADTEATSHGICTPEKLVYGIVPLGTGNDFSRVAGWGGKNPVGILDEDCQVVRKLVQRWCKARPRPHDVWQVCIKVKDDEGAILVVDKNKEETEFHNGTVHKLTLPMINYFSLGQESKVGIEFDKHRTKNQTCNLFVYACEGVVTEMRCCSQQHVGNLIRVMHHGPDADAPVILGGFDDDEDEDAPQLIGNPESLMFLNINSYAGGNAHFWQRHCEPAVDPEPPAEDIDVDPDPGDGRLEVLTLPNIVGIPLDKIEHMGKRLISGAPFYIEFEEGEDGEPLDVYCEVDGEFFHLVNPGSASVSLGKTLMVLQSVEEKKAKRPK</sequence>
<evidence type="ECO:0000256" key="3">
    <source>
        <dbReference type="ARBA" id="ARBA00022679"/>
    </source>
</evidence>
<evidence type="ECO:0000259" key="7">
    <source>
        <dbReference type="PROSITE" id="PS50146"/>
    </source>
</evidence>
<keyword evidence="6" id="KW-0067">ATP-binding</keyword>
<dbReference type="SUPFAM" id="SSF111331">
    <property type="entry name" value="NAD kinase/diacylglycerol kinase-like"/>
    <property type="match status" value="1"/>
</dbReference>
<dbReference type="GO" id="GO:0005524">
    <property type="term" value="F:ATP binding"/>
    <property type="evidence" value="ECO:0007669"/>
    <property type="project" value="UniProtKB-KW"/>
</dbReference>
<dbReference type="Pfam" id="PF00609">
    <property type="entry name" value="DAGK_acc"/>
    <property type="match status" value="1"/>
</dbReference>
<feature type="domain" description="DAGKc" evidence="7">
    <location>
        <begin position="4"/>
        <end position="162"/>
    </location>
</feature>
<dbReference type="InterPro" id="IPR037607">
    <property type="entry name" value="DGK"/>
</dbReference>
<dbReference type="Pfam" id="PF00781">
    <property type="entry name" value="DAGK_cat"/>
    <property type="match status" value="1"/>
</dbReference>
<keyword evidence="4" id="KW-0547">Nucleotide-binding</keyword>